<proteinExistence type="predicted"/>
<reference evidence="3 4" key="1">
    <citation type="journal article" date="2016" name="Nat. Commun.">
        <title>Thousands of microbial genomes shed light on interconnected biogeochemical processes in an aquifer system.</title>
        <authorList>
            <person name="Anantharaman K."/>
            <person name="Brown C.T."/>
            <person name="Hug L.A."/>
            <person name="Sharon I."/>
            <person name="Castelle C.J."/>
            <person name="Probst A.J."/>
            <person name="Thomas B.C."/>
            <person name="Singh A."/>
            <person name="Wilkins M.J."/>
            <person name="Karaoz U."/>
            <person name="Brodie E.L."/>
            <person name="Williams K.H."/>
            <person name="Hubbard S.S."/>
            <person name="Banfield J.F."/>
        </authorList>
    </citation>
    <scope>NUCLEOTIDE SEQUENCE [LARGE SCALE GENOMIC DNA]</scope>
    <source>
        <strain evidence="4">RIFCSPLOWO2_12_FULL_64_10</strain>
    </source>
</reference>
<dbReference type="AlphaFoldDB" id="A0A1F6CBR8"/>
<dbReference type="Proteomes" id="UP000178606">
    <property type="component" value="Unassembled WGS sequence"/>
</dbReference>
<feature type="signal peptide" evidence="2">
    <location>
        <begin position="1"/>
        <end position="21"/>
    </location>
</feature>
<evidence type="ECO:0000256" key="2">
    <source>
        <dbReference type="SAM" id="SignalP"/>
    </source>
</evidence>
<sequence>MKRILLLTALSLGLFAADALAQPPGGGGGMGGGRGMMGNRPSGRTRFMWMTFCFDLNATDAQVAKAWPVFHETFARQKALEDKYQDDPPEEARNEMRQVQADMEAKVKALLTPEQQKKLADMEAQQQQRMQQWRERGGGGGPGGGGPPR</sequence>
<feature type="compositionally biased region" description="Gly residues" evidence="1">
    <location>
        <begin position="138"/>
        <end position="149"/>
    </location>
</feature>
<evidence type="ECO:0000313" key="3">
    <source>
        <dbReference type="EMBL" id="OGG46599.1"/>
    </source>
</evidence>
<dbReference type="EMBL" id="MFKF01000297">
    <property type="protein sequence ID" value="OGG46599.1"/>
    <property type="molecule type" value="Genomic_DNA"/>
</dbReference>
<keyword evidence="2" id="KW-0732">Signal</keyword>
<gene>
    <name evidence="3" type="ORF">A3F84_00580</name>
</gene>
<feature type="chain" id="PRO_5009523366" description="LTXXQ motif family protein" evidence="2">
    <location>
        <begin position="22"/>
        <end position="149"/>
    </location>
</feature>
<organism evidence="3 4">
    <name type="scientific">Handelsmanbacteria sp. (strain RIFCSPLOWO2_12_FULL_64_10)</name>
    <dbReference type="NCBI Taxonomy" id="1817868"/>
    <lineage>
        <taxon>Bacteria</taxon>
        <taxon>Candidatus Handelsmaniibacteriota</taxon>
    </lineage>
</organism>
<evidence type="ECO:0000256" key="1">
    <source>
        <dbReference type="SAM" id="MobiDB-lite"/>
    </source>
</evidence>
<comment type="caution">
    <text evidence="3">The sequence shown here is derived from an EMBL/GenBank/DDBJ whole genome shotgun (WGS) entry which is preliminary data.</text>
</comment>
<feature type="region of interest" description="Disordered" evidence="1">
    <location>
        <begin position="114"/>
        <end position="149"/>
    </location>
</feature>
<protein>
    <recommendedName>
        <fullName evidence="5">LTXXQ motif family protein</fullName>
    </recommendedName>
</protein>
<name>A0A1F6CBR8_HANXR</name>
<accession>A0A1F6CBR8</accession>
<evidence type="ECO:0008006" key="5">
    <source>
        <dbReference type="Google" id="ProtNLM"/>
    </source>
</evidence>
<evidence type="ECO:0000313" key="4">
    <source>
        <dbReference type="Proteomes" id="UP000178606"/>
    </source>
</evidence>